<name>A0ABX1DFW8_9FLAO</name>
<feature type="transmembrane region" description="Helical" evidence="1">
    <location>
        <begin position="40"/>
        <end position="59"/>
    </location>
</feature>
<evidence type="ECO:0000256" key="1">
    <source>
        <dbReference type="SAM" id="Phobius"/>
    </source>
</evidence>
<protein>
    <submittedName>
        <fullName evidence="2">Uncharacterized protein</fullName>
    </submittedName>
</protein>
<comment type="caution">
    <text evidence="2">The sequence shown here is derived from an EMBL/GenBank/DDBJ whole genome shotgun (WGS) entry which is preliminary data.</text>
</comment>
<organism evidence="2 3">
    <name type="scientific">Tamlana crocina</name>
    <dbReference type="NCBI Taxonomy" id="393006"/>
    <lineage>
        <taxon>Bacteria</taxon>
        <taxon>Pseudomonadati</taxon>
        <taxon>Bacteroidota</taxon>
        <taxon>Flavobacteriia</taxon>
        <taxon>Flavobacteriales</taxon>
        <taxon>Flavobacteriaceae</taxon>
        <taxon>Tamlana</taxon>
    </lineage>
</organism>
<feature type="transmembrane region" description="Helical" evidence="1">
    <location>
        <begin position="9"/>
        <end position="28"/>
    </location>
</feature>
<keyword evidence="1" id="KW-1133">Transmembrane helix</keyword>
<accession>A0ABX1DFW8</accession>
<reference evidence="2 3" key="1">
    <citation type="submission" date="2020-03" db="EMBL/GenBank/DDBJ databases">
        <title>Tamlana sp. nov, isolated from XXX.</title>
        <authorList>
            <person name="Cao W.R."/>
        </authorList>
    </citation>
    <scope>NUCLEOTIDE SEQUENCE [LARGE SCALE GENOMIC DNA]</scope>
    <source>
        <strain evidence="2 3">HST1-43</strain>
    </source>
</reference>
<keyword evidence="1" id="KW-0812">Transmembrane</keyword>
<proteinExistence type="predicted"/>
<sequence length="65" mass="7707">MKKNENRRIRIMFIIMGILFFRSLFLFIEKGIPNGFDNWKFYVSLLGTAGFLGLFIFSIKQIINK</sequence>
<keyword evidence="1" id="KW-0472">Membrane</keyword>
<gene>
    <name evidence="2" type="ORF">HC176_14190</name>
</gene>
<dbReference type="RefSeq" id="WP_167919405.1">
    <property type="nucleotide sequence ID" value="NZ_JAAVJS010000025.1"/>
</dbReference>
<keyword evidence="3" id="KW-1185">Reference proteome</keyword>
<dbReference type="EMBL" id="JAAVJS010000025">
    <property type="protein sequence ID" value="NJX16639.1"/>
    <property type="molecule type" value="Genomic_DNA"/>
</dbReference>
<evidence type="ECO:0000313" key="2">
    <source>
        <dbReference type="EMBL" id="NJX16639.1"/>
    </source>
</evidence>
<evidence type="ECO:0000313" key="3">
    <source>
        <dbReference type="Proteomes" id="UP000760545"/>
    </source>
</evidence>
<dbReference type="Proteomes" id="UP000760545">
    <property type="component" value="Unassembled WGS sequence"/>
</dbReference>